<dbReference type="InParanoid" id="A0A3N4KVP3"/>
<organism evidence="11 12">
    <name type="scientific">Morchella conica CCBAS932</name>
    <dbReference type="NCBI Taxonomy" id="1392247"/>
    <lineage>
        <taxon>Eukaryota</taxon>
        <taxon>Fungi</taxon>
        <taxon>Dikarya</taxon>
        <taxon>Ascomycota</taxon>
        <taxon>Pezizomycotina</taxon>
        <taxon>Pezizomycetes</taxon>
        <taxon>Pezizales</taxon>
        <taxon>Morchellaceae</taxon>
        <taxon>Morchella</taxon>
    </lineage>
</organism>
<comment type="catalytic activity">
    <reaction evidence="7">
        <text>cutin + H2O = cutin monomers.</text>
        <dbReference type="EC" id="3.1.1.74"/>
    </reaction>
</comment>
<evidence type="ECO:0000313" key="12">
    <source>
        <dbReference type="Proteomes" id="UP000277580"/>
    </source>
</evidence>
<gene>
    <name evidence="11" type="ORF">P167DRAFT_567024</name>
</gene>
<dbReference type="GO" id="GO:0050525">
    <property type="term" value="F:cutinase activity"/>
    <property type="evidence" value="ECO:0007669"/>
    <property type="project" value="UniProtKB-EC"/>
</dbReference>
<dbReference type="OrthoDB" id="2975078at2759"/>
<proteinExistence type="inferred from homology"/>
<keyword evidence="12" id="KW-1185">Reference proteome</keyword>
<evidence type="ECO:0000313" key="11">
    <source>
        <dbReference type="EMBL" id="RPB09855.1"/>
    </source>
</evidence>
<evidence type="ECO:0000256" key="6">
    <source>
        <dbReference type="ARBA" id="ARBA00023157"/>
    </source>
</evidence>
<feature type="active site" evidence="8">
    <location>
        <position position="232"/>
    </location>
</feature>
<keyword evidence="4 10" id="KW-0732">Signal</keyword>
<dbReference type="Proteomes" id="UP000277580">
    <property type="component" value="Unassembled WGS sequence"/>
</dbReference>
<feature type="signal peptide" evidence="10">
    <location>
        <begin position="1"/>
        <end position="21"/>
    </location>
</feature>
<dbReference type="Gene3D" id="3.40.50.1820">
    <property type="entry name" value="alpha/beta hydrolase"/>
    <property type="match status" value="1"/>
</dbReference>
<protein>
    <recommendedName>
        <fullName evidence="2">cutinase</fullName>
        <ecNumber evidence="2">3.1.1.74</ecNumber>
    </recommendedName>
</protein>
<reference evidence="11 12" key="1">
    <citation type="journal article" date="2018" name="Nat. Ecol. Evol.">
        <title>Pezizomycetes genomes reveal the molecular basis of ectomycorrhizal truffle lifestyle.</title>
        <authorList>
            <person name="Murat C."/>
            <person name="Payen T."/>
            <person name="Noel B."/>
            <person name="Kuo A."/>
            <person name="Morin E."/>
            <person name="Chen J."/>
            <person name="Kohler A."/>
            <person name="Krizsan K."/>
            <person name="Balestrini R."/>
            <person name="Da Silva C."/>
            <person name="Montanini B."/>
            <person name="Hainaut M."/>
            <person name="Levati E."/>
            <person name="Barry K.W."/>
            <person name="Belfiori B."/>
            <person name="Cichocki N."/>
            <person name="Clum A."/>
            <person name="Dockter R.B."/>
            <person name="Fauchery L."/>
            <person name="Guy J."/>
            <person name="Iotti M."/>
            <person name="Le Tacon F."/>
            <person name="Lindquist E.A."/>
            <person name="Lipzen A."/>
            <person name="Malagnac F."/>
            <person name="Mello A."/>
            <person name="Molinier V."/>
            <person name="Miyauchi S."/>
            <person name="Poulain J."/>
            <person name="Riccioni C."/>
            <person name="Rubini A."/>
            <person name="Sitrit Y."/>
            <person name="Splivallo R."/>
            <person name="Traeger S."/>
            <person name="Wang M."/>
            <person name="Zifcakova L."/>
            <person name="Wipf D."/>
            <person name="Zambonelli A."/>
            <person name="Paolocci F."/>
            <person name="Nowrousian M."/>
            <person name="Ottonello S."/>
            <person name="Baldrian P."/>
            <person name="Spatafora J.W."/>
            <person name="Henrissat B."/>
            <person name="Nagy L.G."/>
            <person name="Aury J.M."/>
            <person name="Wincker P."/>
            <person name="Grigoriev I.V."/>
            <person name="Bonfante P."/>
            <person name="Martin F.M."/>
        </authorList>
    </citation>
    <scope>NUCLEOTIDE SEQUENCE [LARGE SCALE GENOMIC DNA]</scope>
    <source>
        <strain evidence="11 12">CCBAS932</strain>
    </source>
</reference>
<feature type="disulfide bond" evidence="9">
    <location>
        <begin position="94"/>
        <end position="169"/>
    </location>
</feature>
<name>A0A3N4KVP3_9PEZI</name>
<dbReference type="SMART" id="SM01110">
    <property type="entry name" value="Cutinase"/>
    <property type="match status" value="1"/>
</dbReference>
<keyword evidence="6 9" id="KW-1015">Disulfide bond</keyword>
<evidence type="ECO:0000256" key="10">
    <source>
        <dbReference type="SAM" id="SignalP"/>
    </source>
</evidence>
<evidence type="ECO:0000256" key="3">
    <source>
        <dbReference type="ARBA" id="ARBA00022487"/>
    </source>
</evidence>
<dbReference type="InterPro" id="IPR000675">
    <property type="entry name" value="Cutinase/axe"/>
</dbReference>
<dbReference type="PRINTS" id="PR00129">
    <property type="entry name" value="CUTINASE"/>
</dbReference>
<feature type="disulfide bond" evidence="9">
    <location>
        <begin position="228"/>
        <end position="235"/>
    </location>
</feature>
<dbReference type="GO" id="GO:0005576">
    <property type="term" value="C:extracellular region"/>
    <property type="evidence" value="ECO:0007669"/>
    <property type="project" value="InterPro"/>
</dbReference>
<evidence type="ECO:0000256" key="7">
    <source>
        <dbReference type="ARBA" id="ARBA00034045"/>
    </source>
</evidence>
<dbReference type="InterPro" id="IPR011150">
    <property type="entry name" value="Cutinase_monf"/>
</dbReference>
<sequence length="265" mass="27067">MVFIPLTALLSSLLLSSFAHAAPQGLDTGAGTHATDPPAGVDISEIPPAPVGSTPVSAIEDAFKSLRAAKHADTFSTLAAVKTTRNELLEKKTCAPVIVIFARGTTEPGNVGDDVGPYFFDALAALKPGKVAVQGVNNYPADVWGYLGGGSDTGAADMAASVAKAATQCPGSKIVLSGFSQGAQVVHKAAKRIPSALYANVGAIVLFGDPNNGDSFPGSLNANVKTFCHFGDLICLGWPVPLPPHLNYEDDAGAAAQFVVGRIAV</sequence>
<keyword evidence="3" id="KW-0719">Serine esterase</keyword>
<dbReference type="Pfam" id="PF01083">
    <property type="entry name" value="Cutinase"/>
    <property type="match status" value="1"/>
</dbReference>
<feature type="chain" id="PRO_5017960902" description="cutinase" evidence="10">
    <location>
        <begin position="22"/>
        <end position="265"/>
    </location>
</feature>
<evidence type="ECO:0000256" key="9">
    <source>
        <dbReference type="PIRSR" id="PIRSR611150-2"/>
    </source>
</evidence>
<feature type="active site" description="Nucleophile" evidence="8">
    <location>
        <position position="180"/>
    </location>
</feature>
<dbReference type="InterPro" id="IPR029058">
    <property type="entry name" value="AB_hydrolase_fold"/>
</dbReference>
<evidence type="ECO:0000256" key="4">
    <source>
        <dbReference type="ARBA" id="ARBA00022729"/>
    </source>
</evidence>
<dbReference type="EC" id="3.1.1.74" evidence="2"/>
<dbReference type="STRING" id="1392247.A0A3N4KVP3"/>
<dbReference type="PANTHER" id="PTHR48250">
    <property type="entry name" value="CUTINASE 2-RELATED"/>
    <property type="match status" value="1"/>
</dbReference>
<dbReference type="GO" id="GO:0016052">
    <property type="term" value="P:carbohydrate catabolic process"/>
    <property type="evidence" value="ECO:0007669"/>
    <property type="project" value="TreeGrafter"/>
</dbReference>
<dbReference type="AlphaFoldDB" id="A0A3N4KVP3"/>
<dbReference type="PANTHER" id="PTHR48250:SF2">
    <property type="entry name" value="CUTINASE"/>
    <property type="match status" value="1"/>
</dbReference>
<accession>A0A3N4KVP3</accession>
<keyword evidence="5" id="KW-0378">Hydrolase</keyword>
<evidence type="ECO:0000256" key="8">
    <source>
        <dbReference type="PIRSR" id="PIRSR611150-1"/>
    </source>
</evidence>
<evidence type="ECO:0000256" key="5">
    <source>
        <dbReference type="ARBA" id="ARBA00022801"/>
    </source>
</evidence>
<dbReference type="SUPFAM" id="SSF53474">
    <property type="entry name" value="alpha/beta-Hydrolases"/>
    <property type="match status" value="1"/>
</dbReference>
<evidence type="ECO:0000256" key="2">
    <source>
        <dbReference type="ARBA" id="ARBA00013095"/>
    </source>
</evidence>
<feature type="active site" description="Proton donor/acceptor" evidence="8">
    <location>
        <position position="245"/>
    </location>
</feature>
<comment type="similarity">
    <text evidence="1">Belongs to the cutinase family.</text>
</comment>
<evidence type="ECO:0000256" key="1">
    <source>
        <dbReference type="ARBA" id="ARBA00007534"/>
    </source>
</evidence>
<dbReference type="EMBL" id="ML119148">
    <property type="protein sequence ID" value="RPB09855.1"/>
    <property type="molecule type" value="Genomic_DNA"/>
</dbReference>